<feature type="non-terminal residue" evidence="1">
    <location>
        <position position="1"/>
    </location>
</feature>
<protein>
    <submittedName>
        <fullName evidence="1">Uncharacterized protein</fullName>
    </submittedName>
</protein>
<reference evidence="1 2" key="1">
    <citation type="submission" date="2007-03" db="EMBL/GenBank/DDBJ databases">
        <authorList>
            <person name="Stal L."/>
            <person name="Ferriera S."/>
            <person name="Johnson J."/>
            <person name="Kravitz S."/>
            <person name="Beeson K."/>
            <person name="Sutton G."/>
            <person name="Rogers Y.-H."/>
            <person name="Friedman R."/>
            <person name="Frazier M."/>
            <person name="Venter J.C."/>
        </authorList>
    </citation>
    <scope>NUCLEOTIDE SEQUENCE [LARGE SCALE GENOMIC DNA]</scope>
    <source>
        <strain evidence="1 2">CCY0110</strain>
    </source>
</reference>
<evidence type="ECO:0000313" key="1">
    <source>
        <dbReference type="EMBL" id="EAZ87944.1"/>
    </source>
</evidence>
<proteinExistence type="predicted"/>
<comment type="caution">
    <text evidence="1">The sequence shown here is derived from an EMBL/GenBank/DDBJ whole genome shotgun (WGS) entry which is preliminary data.</text>
</comment>
<keyword evidence="2" id="KW-1185">Reference proteome</keyword>
<sequence length="63" mass="7658">ELVTQMHKTRAVAVAGIFRDYFKELEKEPEDLIGKDDEDEEDQGHLYFGWRRSEKRYRQVNRE</sequence>
<dbReference type="AlphaFoldDB" id="A3J006"/>
<gene>
    <name evidence="1" type="ORF">CY0110_00925</name>
</gene>
<organism evidence="1 2">
    <name type="scientific">Crocosphaera chwakensis CCY0110</name>
    <dbReference type="NCBI Taxonomy" id="391612"/>
    <lineage>
        <taxon>Bacteria</taxon>
        <taxon>Bacillati</taxon>
        <taxon>Cyanobacteriota</taxon>
        <taxon>Cyanophyceae</taxon>
        <taxon>Oscillatoriophycideae</taxon>
        <taxon>Chroococcales</taxon>
        <taxon>Aphanothecaceae</taxon>
        <taxon>Crocosphaera</taxon>
        <taxon>Crocosphaera chwakensis</taxon>
    </lineage>
</organism>
<name>A3J006_9CHRO</name>
<dbReference type="EMBL" id="AAXW01000138">
    <property type="protein sequence ID" value="EAZ87944.1"/>
    <property type="molecule type" value="Genomic_DNA"/>
</dbReference>
<evidence type="ECO:0000313" key="2">
    <source>
        <dbReference type="Proteomes" id="UP000003781"/>
    </source>
</evidence>
<accession>A3J006</accession>
<dbReference type="Proteomes" id="UP000003781">
    <property type="component" value="Unassembled WGS sequence"/>
</dbReference>